<dbReference type="PANTHER" id="PTHR33606">
    <property type="entry name" value="PROTEIN YCII"/>
    <property type="match status" value="1"/>
</dbReference>
<sequence>MLYALLCEDRTDAGTLRADNRPEHLAHLKSLGPTLKFAGPFLDEDGKPTGSLIVVEADNAAAARALGEQDPFAKAGLFSSVTVRRWNWSVNNPETA</sequence>
<comment type="caution">
    <text evidence="3">The sequence shown here is derived from an EMBL/GenBank/DDBJ whole genome shotgun (WGS) entry which is preliminary data.</text>
</comment>
<dbReference type="SUPFAM" id="SSF54909">
    <property type="entry name" value="Dimeric alpha+beta barrel"/>
    <property type="match status" value="1"/>
</dbReference>
<dbReference type="PANTHER" id="PTHR33606:SF3">
    <property type="entry name" value="PROTEIN YCII"/>
    <property type="match status" value="1"/>
</dbReference>
<dbReference type="InterPro" id="IPR005545">
    <property type="entry name" value="YCII"/>
</dbReference>
<gene>
    <name evidence="3" type="ORF">GGR05_002157</name>
</gene>
<evidence type="ECO:0000259" key="2">
    <source>
        <dbReference type="Pfam" id="PF03795"/>
    </source>
</evidence>
<feature type="domain" description="YCII-related" evidence="2">
    <location>
        <begin position="1"/>
        <end position="87"/>
    </location>
</feature>
<evidence type="ECO:0000313" key="3">
    <source>
        <dbReference type="EMBL" id="MBB3936007.1"/>
    </source>
</evidence>
<dbReference type="Proteomes" id="UP000531216">
    <property type="component" value="Unassembled WGS sequence"/>
</dbReference>
<evidence type="ECO:0000256" key="1">
    <source>
        <dbReference type="ARBA" id="ARBA00007689"/>
    </source>
</evidence>
<dbReference type="EMBL" id="JACIDO010000004">
    <property type="protein sequence ID" value="MBB3936007.1"/>
    <property type="molecule type" value="Genomic_DNA"/>
</dbReference>
<comment type="similarity">
    <text evidence="1">Belongs to the YciI family.</text>
</comment>
<name>A0A7W6BSD3_9HYPH</name>
<dbReference type="Pfam" id="PF03795">
    <property type="entry name" value="YCII"/>
    <property type="match status" value="1"/>
</dbReference>
<reference evidence="3 4" key="1">
    <citation type="submission" date="2020-08" db="EMBL/GenBank/DDBJ databases">
        <title>Genomic Encyclopedia of Type Strains, Phase IV (KMG-IV): sequencing the most valuable type-strain genomes for metagenomic binning, comparative biology and taxonomic classification.</title>
        <authorList>
            <person name="Goeker M."/>
        </authorList>
    </citation>
    <scope>NUCLEOTIDE SEQUENCE [LARGE SCALE GENOMIC DNA]</scope>
    <source>
        <strain evidence="3 4">DSM 25024</strain>
    </source>
</reference>
<dbReference type="OrthoDB" id="2293521at2"/>
<dbReference type="InterPro" id="IPR051807">
    <property type="entry name" value="Sec-metab_biosynth-assoc"/>
</dbReference>
<organism evidence="3 4">
    <name type="scientific">Aureimonas phyllosphaerae</name>
    <dbReference type="NCBI Taxonomy" id="1166078"/>
    <lineage>
        <taxon>Bacteria</taxon>
        <taxon>Pseudomonadati</taxon>
        <taxon>Pseudomonadota</taxon>
        <taxon>Alphaproteobacteria</taxon>
        <taxon>Hyphomicrobiales</taxon>
        <taxon>Aurantimonadaceae</taxon>
        <taxon>Aureimonas</taxon>
    </lineage>
</organism>
<dbReference type="AlphaFoldDB" id="A0A7W6BSD3"/>
<dbReference type="InterPro" id="IPR011008">
    <property type="entry name" value="Dimeric_a/b-barrel"/>
</dbReference>
<accession>A0A7W6BSD3</accession>
<evidence type="ECO:0000313" key="4">
    <source>
        <dbReference type="Proteomes" id="UP000531216"/>
    </source>
</evidence>
<dbReference type="RefSeq" id="WP_090963535.1">
    <property type="nucleotide sequence ID" value="NZ_FOOA01000009.1"/>
</dbReference>
<proteinExistence type="inferred from homology"/>
<keyword evidence="4" id="KW-1185">Reference proteome</keyword>
<protein>
    <recommendedName>
        <fullName evidence="2">YCII-related domain-containing protein</fullName>
    </recommendedName>
</protein>
<dbReference type="Gene3D" id="3.30.70.1060">
    <property type="entry name" value="Dimeric alpha+beta barrel"/>
    <property type="match status" value="1"/>
</dbReference>
<dbReference type="NCBIfam" id="NF009502">
    <property type="entry name" value="PRK12863.1-1"/>
    <property type="match status" value="1"/>
</dbReference>